<gene>
    <name evidence="2" type="ORF">PR048_031987</name>
</gene>
<proteinExistence type="predicted"/>
<dbReference type="Proteomes" id="UP001159363">
    <property type="component" value="Chromosome 14"/>
</dbReference>
<comment type="caution">
    <text evidence="2">The sequence shown here is derived from an EMBL/GenBank/DDBJ whole genome shotgun (WGS) entry which is preliminary data.</text>
</comment>
<keyword evidence="3" id="KW-1185">Reference proteome</keyword>
<name>A0ABQ9G6V4_9NEOP</name>
<dbReference type="InterPro" id="IPR049012">
    <property type="entry name" value="Mutator_transp_dom"/>
</dbReference>
<feature type="domain" description="Mutator-like transposase" evidence="1">
    <location>
        <begin position="2"/>
        <end position="143"/>
    </location>
</feature>
<evidence type="ECO:0000313" key="3">
    <source>
        <dbReference type="Proteomes" id="UP001159363"/>
    </source>
</evidence>
<evidence type="ECO:0000313" key="2">
    <source>
        <dbReference type="EMBL" id="KAJ8868178.1"/>
    </source>
</evidence>
<reference evidence="2 3" key="1">
    <citation type="submission" date="2023-02" db="EMBL/GenBank/DDBJ databases">
        <title>LHISI_Scaffold_Assembly.</title>
        <authorList>
            <person name="Stuart O.P."/>
            <person name="Cleave R."/>
            <person name="Magrath M.J.L."/>
            <person name="Mikheyev A.S."/>
        </authorList>
    </citation>
    <scope>NUCLEOTIDE SEQUENCE [LARGE SCALE GENOMIC DNA]</scope>
    <source>
        <strain evidence="2">Daus_M_001</strain>
        <tissue evidence="2">Leg muscle</tissue>
    </source>
</reference>
<organism evidence="2 3">
    <name type="scientific">Dryococelus australis</name>
    <dbReference type="NCBI Taxonomy" id="614101"/>
    <lineage>
        <taxon>Eukaryota</taxon>
        <taxon>Metazoa</taxon>
        <taxon>Ecdysozoa</taxon>
        <taxon>Arthropoda</taxon>
        <taxon>Hexapoda</taxon>
        <taxon>Insecta</taxon>
        <taxon>Pterygota</taxon>
        <taxon>Neoptera</taxon>
        <taxon>Polyneoptera</taxon>
        <taxon>Phasmatodea</taxon>
        <taxon>Verophasmatodea</taxon>
        <taxon>Anareolatae</taxon>
        <taxon>Phasmatidae</taxon>
        <taxon>Eurycanthinae</taxon>
        <taxon>Dryococelus</taxon>
    </lineage>
</organism>
<protein>
    <recommendedName>
        <fullName evidence="1">Mutator-like transposase domain-containing protein</fullName>
    </recommendedName>
</protein>
<dbReference type="Pfam" id="PF20700">
    <property type="entry name" value="Mutator"/>
    <property type="match status" value="1"/>
</dbReference>
<dbReference type="EMBL" id="JARBHB010000015">
    <property type="protein sequence ID" value="KAJ8868178.1"/>
    <property type="molecule type" value="Genomic_DNA"/>
</dbReference>
<sequence>MPILTVVADCNWPKHSFMKNYSSLSGKVAIVGFHAGKLLFLCWRYNIVLLNSRAENSGISVKQHICYKNYSRSSTNMESGIIIDGILLSVEIYGMKYGAFIADCDSSMYTIILQARPYDDLKVEKVECINQYCEIMTESYRTLLRMEN</sequence>
<evidence type="ECO:0000259" key="1">
    <source>
        <dbReference type="Pfam" id="PF20700"/>
    </source>
</evidence>
<accession>A0ABQ9G6V4</accession>